<dbReference type="InterPro" id="IPR014729">
    <property type="entry name" value="Rossmann-like_a/b/a_fold"/>
</dbReference>
<evidence type="ECO:0000256" key="2">
    <source>
        <dbReference type="ARBA" id="ARBA00022598"/>
    </source>
</evidence>
<dbReference type="InterPro" id="IPR002305">
    <property type="entry name" value="aa-tRNA-synth_Ic"/>
</dbReference>
<feature type="binding site" evidence="8">
    <location>
        <begin position="194"/>
        <end position="198"/>
    </location>
    <ligand>
        <name>ATP</name>
        <dbReference type="ChEBI" id="CHEBI:30616"/>
    </ligand>
</feature>
<proteinExistence type="inferred from homology"/>
<comment type="subcellular location">
    <subcellularLocation>
        <location evidence="8">Cytoplasm</location>
    </subcellularLocation>
</comment>
<dbReference type="CDD" id="cd00806">
    <property type="entry name" value="TrpRS_core"/>
    <property type="match status" value="1"/>
</dbReference>
<dbReference type="InterPro" id="IPR050203">
    <property type="entry name" value="Trp-tRNA_synthetase"/>
</dbReference>
<dbReference type="Proteomes" id="UP000255139">
    <property type="component" value="Unassembled WGS sequence"/>
</dbReference>
<dbReference type="RefSeq" id="WP_034558284.1">
    <property type="nucleotide sequence ID" value="NZ_FZML01000002.1"/>
</dbReference>
<evidence type="ECO:0000313" key="10">
    <source>
        <dbReference type="EMBL" id="STQ85600.1"/>
    </source>
</evidence>
<reference evidence="11 12" key="1">
    <citation type="journal article" date="2014" name="Genome Announc.">
        <title>Draft genome sequences of eight enterohepatic helicobacter species isolated from both laboratory and wild rodents.</title>
        <authorList>
            <person name="Sheh A."/>
            <person name="Shen Z."/>
            <person name="Fox J.G."/>
        </authorList>
    </citation>
    <scope>NUCLEOTIDE SEQUENCE [LARGE SCALE GENOMIC DNA]</scope>
    <source>
        <strain evidence="11 12">ST1</strain>
    </source>
</reference>
<feature type="binding site" evidence="8">
    <location>
        <begin position="10"/>
        <end position="12"/>
    </location>
    <ligand>
        <name>ATP</name>
        <dbReference type="ChEBI" id="CHEBI:30616"/>
    </ligand>
</feature>
<evidence type="ECO:0000313" key="13">
    <source>
        <dbReference type="Proteomes" id="UP000255139"/>
    </source>
</evidence>
<evidence type="ECO:0000313" key="12">
    <source>
        <dbReference type="Proteomes" id="UP000029922"/>
    </source>
</evidence>
<dbReference type="FunFam" id="1.10.240.10:FF:000002">
    <property type="entry name" value="Tryptophan--tRNA ligase"/>
    <property type="match status" value="1"/>
</dbReference>
<dbReference type="PROSITE" id="PS00178">
    <property type="entry name" value="AA_TRNA_LIGASE_I"/>
    <property type="match status" value="1"/>
</dbReference>
<keyword evidence="6 8" id="KW-0030">Aminoacyl-tRNA synthetase</keyword>
<organism evidence="10 13">
    <name type="scientific">Helicobacter muridarum</name>
    <dbReference type="NCBI Taxonomy" id="216"/>
    <lineage>
        <taxon>Bacteria</taxon>
        <taxon>Pseudomonadati</taxon>
        <taxon>Campylobacterota</taxon>
        <taxon>Epsilonproteobacteria</taxon>
        <taxon>Campylobacterales</taxon>
        <taxon>Helicobacteraceae</taxon>
        <taxon>Helicobacter</taxon>
    </lineage>
</organism>
<comment type="similarity">
    <text evidence="1 8 9">Belongs to the class-I aminoacyl-tRNA synthetase family.</text>
</comment>
<gene>
    <name evidence="8 10" type="primary">trpS</name>
    <name evidence="11" type="ORF">LS73_004025</name>
    <name evidence="10" type="ORF">NCTC12714_00386</name>
</gene>
<keyword evidence="4 8" id="KW-0067">ATP-binding</keyword>
<dbReference type="EC" id="6.1.1.2" evidence="8"/>
<feature type="short sequence motif" description="'HIGH' region" evidence="8">
    <location>
        <begin position="11"/>
        <end position="19"/>
    </location>
</feature>
<evidence type="ECO:0000256" key="7">
    <source>
        <dbReference type="ARBA" id="ARBA00049929"/>
    </source>
</evidence>
<dbReference type="GO" id="GO:0005524">
    <property type="term" value="F:ATP binding"/>
    <property type="evidence" value="ECO:0007669"/>
    <property type="project" value="UniProtKB-UniRule"/>
</dbReference>
<protein>
    <recommendedName>
        <fullName evidence="8">Tryptophan--tRNA ligase</fullName>
        <ecNumber evidence="8">6.1.1.2</ecNumber>
    </recommendedName>
    <alternativeName>
        <fullName evidence="8">Tryptophanyl-tRNA synthetase</fullName>
        <shortName evidence="8">TrpRS</shortName>
    </alternativeName>
</protein>
<dbReference type="SUPFAM" id="SSF52374">
    <property type="entry name" value="Nucleotidylyl transferase"/>
    <property type="match status" value="1"/>
</dbReference>
<reference evidence="10 13" key="2">
    <citation type="submission" date="2018-06" db="EMBL/GenBank/DDBJ databases">
        <authorList>
            <consortium name="Pathogen Informatics"/>
            <person name="Doyle S."/>
        </authorList>
    </citation>
    <scope>NUCLEOTIDE SEQUENCE [LARGE SCALE GENOMIC DNA]</scope>
    <source>
        <strain evidence="10 13">NCTC12714</strain>
    </source>
</reference>
<evidence type="ECO:0000256" key="9">
    <source>
        <dbReference type="RuleBase" id="RU363036"/>
    </source>
</evidence>
<dbReference type="GO" id="GO:0005829">
    <property type="term" value="C:cytosol"/>
    <property type="evidence" value="ECO:0007669"/>
    <property type="project" value="TreeGrafter"/>
</dbReference>
<dbReference type="EMBL" id="UGJE01000002">
    <property type="protein sequence ID" value="STQ85600.1"/>
    <property type="molecule type" value="Genomic_DNA"/>
</dbReference>
<dbReference type="InterPro" id="IPR002306">
    <property type="entry name" value="Trp-tRNA-ligase"/>
</dbReference>
<evidence type="ECO:0000256" key="6">
    <source>
        <dbReference type="ARBA" id="ARBA00023146"/>
    </source>
</evidence>
<comment type="function">
    <text evidence="8">Catalyzes the attachment of tryptophan to tRNA(Trp).</text>
</comment>
<feature type="binding site" evidence="8">
    <location>
        <begin position="146"/>
        <end position="148"/>
    </location>
    <ligand>
        <name>ATP</name>
        <dbReference type="ChEBI" id="CHEBI:30616"/>
    </ligand>
</feature>
<dbReference type="EMBL" id="JRPD02000006">
    <property type="protein sequence ID" value="TLE00586.1"/>
    <property type="molecule type" value="Genomic_DNA"/>
</dbReference>
<comment type="subunit">
    <text evidence="8">Homodimer.</text>
</comment>
<feature type="binding site" evidence="8">
    <location>
        <begin position="18"/>
        <end position="19"/>
    </location>
    <ligand>
        <name>ATP</name>
        <dbReference type="ChEBI" id="CHEBI:30616"/>
    </ligand>
</feature>
<comment type="catalytic activity">
    <reaction evidence="7 8">
        <text>tRNA(Trp) + L-tryptophan + ATP = L-tryptophyl-tRNA(Trp) + AMP + diphosphate + H(+)</text>
        <dbReference type="Rhea" id="RHEA:24080"/>
        <dbReference type="Rhea" id="RHEA-COMP:9671"/>
        <dbReference type="Rhea" id="RHEA-COMP:9705"/>
        <dbReference type="ChEBI" id="CHEBI:15378"/>
        <dbReference type="ChEBI" id="CHEBI:30616"/>
        <dbReference type="ChEBI" id="CHEBI:33019"/>
        <dbReference type="ChEBI" id="CHEBI:57912"/>
        <dbReference type="ChEBI" id="CHEBI:78442"/>
        <dbReference type="ChEBI" id="CHEBI:78535"/>
        <dbReference type="ChEBI" id="CHEBI:456215"/>
        <dbReference type="EC" id="6.1.1.2"/>
    </reaction>
</comment>
<keyword evidence="13" id="KW-1185">Reference proteome</keyword>
<evidence type="ECO:0000256" key="3">
    <source>
        <dbReference type="ARBA" id="ARBA00022741"/>
    </source>
</evidence>
<keyword evidence="2 8" id="KW-0436">Ligase</keyword>
<dbReference type="OrthoDB" id="9801042at2"/>
<keyword evidence="5 8" id="KW-0648">Protein biosynthesis</keyword>
<accession>A0A099TZB0</accession>
<sequence>MKKRAFSGIQPTGKLHLGNYLGAIRNWVNNQEQYENIYCVVNSHAITVYQEPKELQQRTIELFAMLIACGLDFKYSKLFVQSRIDYHGALAWILDCNIAIGDMNRMTQFKDKSQKNPKNINVGLFNYPALMAADILLYQSDVVPIGDDQKQHLELTRDVAMRFNERYGECFIVPEPIIPQVGARIMSLDNPESKMSKSSSSDNGIIYMLDSKDSIVKKVKRATTDSLSDICFDSNRAGLYNLLCIYECLTDKSRNEIEKSFKNYAELKIALAEEIFSKLEPIQHKYYELTKDPNHIWQLLVQHEEYIKDIASATYHKAKSLVGLI</sequence>
<dbReference type="STRING" id="216.LS73_05865"/>
<dbReference type="GO" id="GO:0004830">
    <property type="term" value="F:tryptophan-tRNA ligase activity"/>
    <property type="evidence" value="ECO:0007669"/>
    <property type="project" value="UniProtKB-UniRule"/>
</dbReference>
<dbReference type="NCBIfam" id="TIGR00233">
    <property type="entry name" value="trpS"/>
    <property type="match status" value="1"/>
</dbReference>
<evidence type="ECO:0000256" key="4">
    <source>
        <dbReference type="ARBA" id="ARBA00022840"/>
    </source>
</evidence>
<feature type="short sequence motif" description="'KMSKS' region" evidence="8">
    <location>
        <begin position="194"/>
        <end position="198"/>
    </location>
</feature>
<evidence type="ECO:0000256" key="1">
    <source>
        <dbReference type="ARBA" id="ARBA00005594"/>
    </source>
</evidence>
<dbReference type="GO" id="GO:0006436">
    <property type="term" value="P:tryptophanyl-tRNA aminoacylation"/>
    <property type="evidence" value="ECO:0007669"/>
    <property type="project" value="UniProtKB-UniRule"/>
</dbReference>
<dbReference type="PANTHER" id="PTHR43766">
    <property type="entry name" value="TRYPTOPHAN--TRNA LIGASE, MITOCHONDRIAL"/>
    <property type="match status" value="1"/>
</dbReference>
<dbReference type="PRINTS" id="PR01039">
    <property type="entry name" value="TRNASYNTHTRP"/>
</dbReference>
<keyword evidence="8" id="KW-0963">Cytoplasm</keyword>
<dbReference type="InterPro" id="IPR024109">
    <property type="entry name" value="Trp-tRNA-ligase_bac-type"/>
</dbReference>
<evidence type="ECO:0000256" key="5">
    <source>
        <dbReference type="ARBA" id="ARBA00022917"/>
    </source>
</evidence>
<evidence type="ECO:0000313" key="11">
    <source>
        <dbReference type="EMBL" id="TLE00586.1"/>
    </source>
</evidence>
<dbReference type="Pfam" id="PF00579">
    <property type="entry name" value="tRNA-synt_1b"/>
    <property type="match status" value="1"/>
</dbReference>
<dbReference type="AlphaFoldDB" id="A0A099TZB0"/>
<feature type="binding site" evidence="8">
    <location>
        <position position="185"/>
    </location>
    <ligand>
        <name>ATP</name>
        <dbReference type="ChEBI" id="CHEBI:30616"/>
    </ligand>
</feature>
<dbReference type="PANTHER" id="PTHR43766:SF1">
    <property type="entry name" value="TRYPTOPHAN--TRNA LIGASE, MITOCHONDRIAL"/>
    <property type="match status" value="1"/>
</dbReference>
<evidence type="ECO:0000256" key="8">
    <source>
        <dbReference type="HAMAP-Rule" id="MF_00140"/>
    </source>
</evidence>
<feature type="binding site" evidence="8">
    <location>
        <position position="134"/>
    </location>
    <ligand>
        <name>L-tryptophan</name>
        <dbReference type="ChEBI" id="CHEBI:57912"/>
    </ligand>
</feature>
<dbReference type="Proteomes" id="UP000029922">
    <property type="component" value="Unassembled WGS sequence"/>
</dbReference>
<name>A0A099TZB0_9HELI</name>
<dbReference type="InterPro" id="IPR001412">
    <property type="entry name" value="aa-tRNA-synth_I_CS"/>
</dbReference>
<dbReference type="Gene3D" id="1.10.240.10">
    <property type="entry name" value="Tyrosyl-Transfer RNA Synthetase"/>
    <property type="match status" value="1"/>
</dbReference>
<dbReference type="HAMAP" id="MF_00140_B">
    <property type="entry name" value="Trp_tRNA_synth_B"/>
    <property type="match status" value="1"/>
</dbReference>
<dbReference type="Gene3D" id="3.40.50.620">
    <property type="entry name" value="HUPs"/>
    <property type="match status" value="1"/>
</dbReference>
<keyword evidence="3 8" id="KW-0547">Nucleotide-binding</keyword>